<keyword evidence="3 6" id="KW-0812">Transmembrane</keyword>
<sequence>MLDFFIANKKAFIDILSIWILAVMMPGPDMFLVISSSIKEGRPYALACVFGIVVGTLVWLIVGFFLIGILSKTSFFDWVKFVGGSYLIYMTLKMLPSLFAPTPNPQDYQSQGSTKKGFFYGVLTNLSNPKAPIFVSVILSALPPHTPLENNLILFLMMLIIPTLWFSFVAQVFSIKRFFNLFLKYSKIIDILAIIIFGAVGIELVIHSIQKLF</sequence>
<comment type="subcellular location">
    <subcellularLocation>
        <location evidence="1">Cell membrane</location>
        <topology evidence="1">Multi-pass membrane protein</topology>
    </subcellularLocation>
</comment>
<gene>
    <name evidence="7" type="ORF">CQA62_06150</name>
</gene>
<dbReference type="GO" id="GO:0015171">
    <property type="term" value="F:amino acid transmembrane transporter activity"/>
    <property type="evidence" value="ECO:0007669"/>
    <property type="project" value="TreeGrafter"/>
</dbReference>
<evidence type="ECO:0000256" key="4">
    <source>
        <dbReference type="ARBA" id="ARBA00022989"/>
    </source>
</evidence>
<organism evidence="7 8">
    <name type="scientific">Helicobacter cholecystus</name>
    <dbReference type="NCBI Taxonomy" id="45498"/>
    <lineage>
        <taxon>Bacteria</taxon>
        <taxon>Pseudomonadati</taxon>
        <taxon>Campylobacterota</taxon>
        <taxon>Epsilonproteobacteria</taxon>
        <taxon>Campylobacterales</taxon>
        <taxon>Helicobacteraceae</taxon>
        <taxon>Helicobacter</taxon>
    </lineage>
</organism>
<feature type="transmembrane region" description="Helical" evidence="6">
    <location>
        <begin position="152"/>
        <end position="175"/>
    </location>
</feature>
<keyword evidence="8" id="KW-1185">Reference proteome</keyword>
<dbReference type="EMBL" id="NXLU01000009">
    <property type="protein sequence ID" value="RDU68219.1"/>
    <property type="molecule type" value="Genomic_DNA"/>
</dbReference>
<dbReference type="RefSeq" id="WP_104725202.1">
    <property type="nucleotide sequence ID" value="NZ_FZNE01000020.1"/>
</dbReference>
<proteinExistence type="predicted"/>
<comment type="caution">
    <text evidence="7">The sequence shown here is derived from an EMBL/GenBank/DDBJ whole genome shotgun (WGS) entry which is preliminary data.</text>
</comment>
<feature type="transmembrane region" description="Helical" evidence="6">
    <location>
        <begin position="12"/>
        <end position="38"/>
    </location>
</feature>
<evidence type="ECO:0000256" key="2">
    <source>
        <dbReference type="ARBA" id="ARBA00022475"/>
    </source>
</evidence>
<keyword evidence="5 6" id="KW-0472">Membrane</keyword>
<evidence type="ECO:0000256" key="1">
    <source>
        <dbReference type="ARBA" id="ARBA00004651"/>
    </source>
</evidence>
<evidence type="ECO:0000256" key="3">
    <source>
        <dbReference type="ARBA" id="ARBA00022692"/>
    </source>
</evidence>
<dbReference type="OrthoDB" id="5340182at2"/>
<evidence type="ECO:0000313" key="7">
    <source>
        <dbReference type="EMBL" id="RDU68219.1"/>
    </source>
</evidence>
<dbReference type="AlphaFoldDB" id="A0A3D8ISG6"/>
<protein>
    <submittedName>
        <fullName evidence="7">LysE family translocator</fullName>
    </submittedName>
</protein>
<feature type="transmembrane region" description="Helical" evidence="6">
    <location>
        <begin position="81"/>
        <end position="100"/>
    </location>
</feature>
<evidence type="ECO:0000313" key="8">
    <source>
        <dbReference type="Proteomes" id="UP000257067"/>
    </source>
</evidence>
<dbReference type="Pfam" id="PF01810">
    <property type="entry name" value="LysE"/>
    <property type="match status" value="1"/>
</dbReference>
<dbReference type="PANTHER" id="PTHR30086">
    <property type="entry name" value="ARGININE EXPORTER PROTEIN ARGO"/>
    <property type="match status" value="1"/>
</dbReference>
<dbReference type="Proteomes" id="UP000257067">
    <property type="component" value="Unassembled WGS sequence"/>
</dbReference>
<evidence type="ECO:0000256" key="6">
    <source>
        <dbReference type="SAM" id="Phobius"/>
    </source>
</evidence>
<keyword evidence="2" id="KW-1003">Cell membrane</keyword>
<dbReference type="GO" id="GO:0005886">
    <property type="term" value="C:plasma membrane"/>
    <property type="evidence" value="ECO:0007669"/>
    <property type="project" value="UniProtKB-SubCell"/>
</dbReference>
<accession>A0A3D8ISG6</accession>
<feature type="transmembrane region" description="Helical" evidence="6">
    <location>
        <begin position="187"/>
        <end position="209"/>
    </location>
</feature>
<reference evidence="7 8" key="1">
    <citation type="submission" date="2018-04" db="EMBL/GenBank/DDBJ databases">
        <title>Novel Campyloabacter and Helicobacter Species and Strains.</title>
        <authorList>
            <person name="Mannion A.J."/>
            <person name="Shen Z."/>
            <person name="Fox J.G."/>
        </authorList>
    </citation>
    <scope>NUCLEOTIDE SEQUENCE [LARGE SCALE GENOMIC DNA]</scope>
    <source>
        <strain evidence="7 8">ATCC 700242</strain>
    </source>
</reference>
<dbReference type="InterPro" id="IPR001123">
    <property type="entry name" value="LeuE-type"/>
</dbReference>
<evidence type="ECO:0000256" key="5">
    <source>
        <dbReference type="ARBA" id="ARBA00023136"/>
    </source>
</evidence>
<name>A0A3D8ISG6_9HELI</name>
<keyword evidence="4 6" id="KW-1133">Transmembrane helix</keyword>
<dbReference type="PANTHER" id="PTHR30086:SF19">
    <property type="entry name" value="THREONINE EFFLUX PROTEIN"/>
    <property type="match status" value="1"/>
</dbReference>
<feature type="transmembrane region" description="Helical" evidence="6">
    <location>
        <begin position="44"/>
        <end position="69"/>
    </location>
</feature>